<protein>
    <submittedName>
        <fullName evidence="1">Uncharacterized protein</fullName>
    </submittedName>
</protein>
<dbReference type="AlphaFoldDB" id="X0WUH0"/>
<organism evidence="1">
    <name type="scientific">marine sediment metagenome</name>
    <dbReference type="NCBI Taxonomy" id="412755"/>
    <lineage>
        <taxon>unclassified sequences</taxon>
        <taxon>metagenomes</taxon>
        <taxon>ecological metagenomes</taxon>
    </lineage>
</organism>
<gene>
    <name evidence="1" type="ORF">S01H1_70578</name>
</gene>
<sequence>VIAILTSLILIRQIEFILIQAFDLRYQTIKKHIIRLVLNVIVIETLRPPGIIGKPVNHLHLLWVDGLTPVKIRTGSDDHIAINPGLQTFHQPAF</sequence>
<evidence type="ECO:0000313" key="1">
    <source>
        <dbReference type="EMBL" id="GAG34634.1"/>
    </source>
</evidence>
<dbReference type="EMBL" id="BARS01046940">
    <property type="protein sequence ID" value="GAG34634.1"/>
    <property type="molecule type" value="Genomic_DNA"/>
</dbReference>
<comment type="caution">
    <text evidence="1">The sequence shown here is derived from an EMBL/GenBank/DDBJ whole genome shotgun (WGS) entry which is preliminary data.</text>
</comment>
<name>X0WUH0_9ZZZZ</name>
<feature type="non-terminal residue" evidence="1">
    <location>
        <position position="1"/>
    </location>
</feature>
<reference evidence="1" key="1">
    <citation type="journal article" date="2014" name="Front. Microbiol.">
        <title>High frequency of phylogenetically diverse reductive dehalogenase-homologous genes in deep subseafloor sedimentary metagenomes.</title>
        <authorList>
            <person name="Kawai M."/>
            <person name="Futagami T."/>
            <person name="Toyoda A."/>
            <person name="Takaki Y."/>
            <person name="Nishi S."/>
            <person name="Hori S."/>
            <person name="Arai W."/>
            <person name="Tsubouchi T."/>
            <person name="Morono Y."/>
            <person name="Uchiyama I."/>
            <person name="Ito T."/>
            <person name="Fujiyama A."/>
            <person name="Inagaki F."/>
            <person name="Takami H."/>
        </authorList>
    </citation>
    <scope>NUCLEOTIDE SEQUENCE</scope>
    <source>
        <strain evidence="1">Expedition CK06-06</strain>
    </source>
</reference>
<accession>X0WUH0</accession>
<proteinExistence type="predicted"/>